<keyword evidence="10" id="KW-1185">Reference proteome</keyword>
<reference evidence="9 10" key="1">
    <citation type="submission" date="2015-07" db="EMBL/GenBank/DDBJ databases">
        <title>High-quality genome of monoxenous trypanosomatid Leptomonas pyrrhocoris.</title>
        <authorList>
            <person name="Flegontov P."/>
            <person name="Butenko A."/>
            <person name="Firsov S."/>
            <person name="Vlcek C."/>
            <person name="Logacheva M.D."/>
            <person name="Field M."/>
            <person name="Filatov D."/>
            <person name="Flegontova O."/>
            <person name="Gerasimov E."/>
            <person name="Jackson A.P."/>
            <person name="Kelly S."/>
            <person name="Opperdoes F."/>
            <person name="O'Reilly A."/>
            <person name="Votypka J."/>
            <person name="Yurchenko V."/>
            <person name="Lukes J."/>
        </authorList>
    </citation>
    <scope>NUCLEOTIDE SEQUENCE [LARGE SCALE GENOMIC DNA]</scope>
    <source>
        <strain evidence="9">H10</strain>
    </source>
</reference>
<comment type="caution">
    <text evidence="9">The sequence shown here is derived from an EMBL/GenBank/DDBJ whole genome shotgun (WGS) entry which is preliminary data.</text>
</comment>
<feature type="compositionally biased region" description="Polar residues" evidence="7">
    <location>
        <begin position="124"/>
        <end position="138"/>
    </location>
</feature>
<evidence type="ECO:0000256" key="7">
    <source>
        <dbReference type="SAM" id="MobiDB-lite"/>
    </source>
</evidence>
<evidence type="ECO:0000256" key="1">
    <source>
        <dbReference type="ARBA" id="ARBA00004141"/>
    </source>
</evidence>
<accession>A0A0N0VFN3</accession>
<dbReference type="PANTHER" id="PTHR20855:SF52">
    <property type="entry name" value="ADIPONECTIN RECEPTOR PROTEIN"/>
    <property type="match status" value="1"/>
</dbReference>
<feature type="compositionally biased region" description="Low complexity" evidence="7">
    <location>
        <begin position="182"/>
        <end position="196"/>
    </location>
</feature>
<comment type="subcellular location">
    <subcellularLocation>
        <location evidence="1">Membrane</location>
        <topology evidence="1">Multi-pass membrane protein</topology>
    </subcellularLocation>
</comment>
<dbReference type="Pfam" id="PF03006">
    <property type="entry name" value="HlyIII"/>
    <property type="match status" value="1"/>
</dbReference>
<keyword evidence="6" id="KW-0862">Zinc</keyword>
<evidence type="ECO:0000256" key="3">
    <source>
        <dbReference type="ARBA" id="ARBA00022692"/>
    </source>
</evidence>
<dbReference type="GeneID" id="26904263"/>
<keyword evidence="5 8" id="KW-0472">Membrane</keyword>
<dbReference type="GO" id="GO:0038023">
    <property type="term" value="F:signaling receptor activity"/>
    <property type="evidence" value="ECO:0007669"/>
    <property type="project" value="TreeGrafter"/>
</dbReference>
<feature type="transmembrane region" description="Helical" evidence="8">
    <location>
        <begin position="429"/>
        <end position="452"/>
    </location>
</feature>
<evidence type="ECO:0000313" key="10">
    <source>
        <dbReference type="Proteomes" id="UP000037923"/>
    </source>
</evidence>
<evidence type="ECO:0000256" key="2">
    <source>
        <dbReference type="ARBA" id="ARBA00007018"/>
    </source>
</evidence>
<evidence type="ECO:0000256" key="4">
    <source>
        <dbReference type="ARBA" id="ARBA00022989"/>
    </source>
</evidence>
<dbReference type="GO" id="GO:0046872">
    <property type="term" value="F:metal ion binding"/>
    <property type="evidence" value="ECO:0007669"/>
    <property type="project" value="UniProtKB-KW"/>
</dbReference>
<keyword evidence="6" id="KW-0479">Metal-binding</keyword>
<evidence type="ECO:0000256" key="6">
    <source>
        <dbReference type="PIRSR" id="PIRSR604254-1"/>
    </source>
</evidence>
<feature type="transmembrane region" description="Helical" evidence="8">
    <location>
        <begin position="398"/>
        <end position="417"/>
    </location>
</feature>
<dbReference type="GO" id="GO:0016020">
    <property type="term" value="C:membrane"/>
    <property type="evidence" value="ECO:0007669"/>
    <property type="project" value="UniProtKB-SubCell"/>
</dbReference>
<dbReference type="InterPro" id="IPR004254">
    <property type="entry name" value="AdipoR/HlyIII-related"/>
</dbReference>
<gene>
    <name evidence="9" type="ORF">ABB37_03972</name>
</gene>
<protein>
    <submittedName>
        <fullName evidence="9">Putative adiponectin receptor protein 1</fullName>
    </submittedName>
</protein>
<dbReference type="VEuPathDB" id="TriTrypDB:LpyrH10_06_3420"/>
<keyword evidence="4 8" id="KW-1133">Transmembrane helix</keyword>
<feature type="region of interest" description="Disordered" evidence="7">
    <location>
        <begin position="113"/>
        <end position="138"/>
    </location>
</feature>
<feature type="binding site" evidence="6">
    <location>
        <position position="497"/>
    </location>
    <ligand>
        <name>Zn(2+)</name>
        <dbReference type="ChEBI" id="CHEBI:29105"/>
    </ligand>
</feature>
<dbReference type="OrthoDB" id="529367at2759"/>
<feature type="region of interest" description="Disordered" evidence="7">
    <location>
        <begin position="182"/>
        <end position="220"/>
    </location>
</feature>
<keyword evidence="9" id="KW-0675">Receptor</keyword>
<dbReference type="EMBL" id="LGTL01000006">
    <property type="protein sequence ID" value="KPA81652.1"/>
    <property type="molecule type" value="Genomic_DNA"/>
</dbReference>
<name>A0A0N0VFN3_LEPPY</name>
<feature type="binding site" evidence="6">
    <location>
        <position position="501"/>
    </location>
    <ligand>
        <name>Zn(2+)</name>
        <dbReference type="ChEBI" id="CHEBI:29105"/>
    </ligand>
</feature>
<dbReference type="Proteomes" id="UP000037923">
    <property type="component" value="Unassembled WGS sequence"/>
</dbReference>
<dbReference type="RefSeq" id="XP_015660091.1">
    <property type="nucleotide sequence ID" value="XM_015801471.1"/>
</dbReference>
<feature type="transmembrane region" description="Helical" evidence="8">
    <location>
        <begin position="499"/>
        <end position="516"/>
    </location>
</feature>
<feature type="transmembrane region" description="Helical" evidence="8">
    <location>
        <begin position="332"/>
        <end position="352"/>
    </location>
</feature>
<proteinExistence type="inferred from homology"/>
<dbReference type="AlphaFoldDB" id="A0A0N0VFN3"/>
<feature type="transmembrane region" description="Helical" evidence="8">
    <location>
        <begin position="297"/>
        <end position="320"/>
    </location>
</feature>
<evidence type="ECO:0000256" key="8">
    <source>
        <dbReference type="SAM" id="Phobius"/>
    </source>
</evidence>
<keyword evidence="3 8" id="KW-0812">Transmembrane</keyword>
<dbReference type="OMA" id="SGSPEWW"/>
<comment type="similarity">
    <text evidence="2">Belongs to the ADIPOR family.</text>
</comment>
<evidence type="ECO:0000313" key="9">
    <source>
        <dbReference type="EMBL" id="KPA81652.1"/>
    </source>
</evidence>
<feature type="binding site" evidence="6">
    <location>
        <position position="353"/>
    </location>
    <ligand>
        <name>Zn(2+)</name>
        <dbReference type="ChEBI" id="CHEBI:29105"/>
    </ligand>
</feature>
<evidence type="ECO:0000256" key="5">
    <source>
        <dbReference type="ARBA" id="ARBA00023136"/>
    </source>
</evidence>
<feature type="transmembrane region" description="Helical" evidence="8">
    <location>
        <begin position="372"/>
        <end position="391"/>
    </location>
</feature>
<dbReference type="PANTHER" id="PTHR20855">
    <property type="entry name" value="ADIPOR/PROGESTIN RECEPTOR-RELATED"/>
    <property type="match status" value="1"/>
</dbReference>
<feature type="region of interest" description="Disordered" evidence="7">
    <location>
        <begin position="1"/>
        <end position="47"/>
    </location>
</feature>
<feature type="transmembrane region" description="Helical" evidence="8">
    <location>
        <begin position="459"/>
        <end position="479"/>
    </location>
</feature>
<sequence>MSLNASEVIVEAERASPPTPSLTIQKEDSRLLSRSNGSDEALPDLSANANCVDSGGLSRPQRRVVVHVPPAGSPQGYHTYVVLDADMEGSPSESVASPPFFPTSRHHSFFMSDLDSHAGEGDQSPVTSTHPSWTKTSSPTAAFAGVMARAQPQCGPALVSDTTKRMNSGNVDVVVVDTTCPPAAAASTSTPNSEPADGAAHSTAPPTTEQAVEVKPVKRRQHRHRLVAVAPPLGPDRPRQWSLLTMGPDPDLPLYTFKELPHWQKYNPYIRSGYRAFYTAGMCLKSMLGWHNETINVYSHLLTFVAFAVFTTLLYTTVLSKRITVPSMKASKLMYAVFCFGSMLCTLNSSIYHLCNCHSHQRVMTAMGRLDFIGITVLIVTSFLPPLYVMFHCYSTLRIVYIASIIILGSAAVIGPWTDIFHEQVGLRVATFFGLGLSGLVPAVHSVFLLPFTSAASSVAVGVVLMVLLYSSGVAFYVTQFPESKFPGHFDFWLSSHQIWHFFVSMAALVHYFNCVSMYQMWQISDGVCN</sequence>
<organism evidence="9 10">
    <name type="scientific">Leptomonas pyrrhocoris</name>
    <name type="common">Firebug parasite</name>
    <dbReference type="NCBI Taxonomy" id="157538"/>
    <lineage>
        <taxon>Eukaryota</taxon>
        <taxon>Discoba</taxon>
        <taxon>Euglenozoa</taxon>
        <taxon>Kinetoplastea</taxon>
        <taxon>Metakinetoplastina</taxon>
        <taxon>Trypanosomatida</taxon>
        <taxon>Trypanosomatidae</taxon>
        <taxon>Leishmaniinae</taxon>
        <taxon>Leptomonas</taxon>
    </lineage>
</organism>